<organism evidence="1 2">
    <name type="scientific">Rhizobium rhizogenes</name>
    <name type="common">Agrobacterium rhizogenes</name>
    <dbReference type="NCBI Taxonomy" id="359"/>
    <lineage>
        <taxon>Bacteria</taxon>
        <taxon>Pseudomonadati</taxon>
        <taxon>Pseudomonadota</taxon>
        <taxon>Alphaproteobacteria</taxon>
        <taxon>Hyphomicrobiales</taxon>
        <taxon>Rhizobiaceae</taxon>
        <taxon>Rhizobium/Agrobacterium group</taxon>
        <taxon>Rhizobium</taxon>
    </lineage>
</organism>
<dbReference type="InterPro" id="IPR035093">
    <property type="entry name" value="RelE/ParE_toxin_dom_sf"/>
</dbReference>
<dbReference type="Gene3D" id="3.30.2310.20">
    <property type="entry name" value="RelE-like"/>
    <property type="match status" value="1"/>
</dbReference>
<proteinExistence type="predicted"/>
<dbReference type="AlphaFoldDB" id="A0AA92C7N5"/>
<sequence>MIRSFKDSMTEMVASGKAPKGFPADIVRSSVRKLTMIDVAHDLEDLRSPPGNRLEALKGNRAGQHSIRINDQWRICFVRKDGGAEDVEIVDYH</sequence>
<name>A0AA92C7N5_RHIRH</name>
<dbReference type="InterPro" id="IPR007711">
    <property type="entry name" value="HigB-1"/>
</dbReference>
<evidence type="ECO:0000313" key="1">
    <source>
        <dbReference type="EMBL" id="PVE56987.1"/>
    </source>
</evidence>
<gene>
    <name evidence="1" type="ORF">DC430_04350</name>
</gene>
<dbReference type="SUPFAM" id="SSF143011">
    <property type="entry name" value="RelE-like"/>
    <property type="match status" value="1"/>
</dbReference>
<dbReference type="EMBL" id="QDFR01000001">
    <property type="protein sequence ID" value="PVE56987.1"/>
    <property type="molecule type" value="Genomic_DNA"/>
</dbReference>
<dbReference type="Pfam" id="PF05015">
    <property type="entry name" value="HigB-like_toxin"/>
    <property type="match status" value="1"/>
</dbReference>
<reference evidence="1 2" key="1">
    <citation type="submission" date="2018-04" db="EMBL/GenBank/DDBJ databases">
        <authorList>
            <person name="Hagen T."/>
        </authorList>
    </citation>
    <scope>NUCLEOTIDE SEQUENCE [LARGE SCALE GENOMIC DNA]</scope>
    <source>
        <strain evidence="1 2">TPD7009</strain>
    </source>
</reference>
<evidence type="ECO:0000313" key="2">
    <source>
        <dbReference type="Proteomes" id="UP000244335"/>
    </source>
</evidence>
<comment type="caution">
    <text evidence="1">The sequence shown here is derived from an EMBL/GenBank/DDBJ whole genome shotgun (WGS) entry which is preliminary data.</text>
</comment>
<dbReference type="PANTHER" id="PTHR40266:SF2">
    <property type="entry name" value="TOXIN HIGB-1"/>
    <property type="match status" value="1"/>
</dbReference>
<dbReference type="Proteomes" id="UP000244335">
    <property type="component" value="Unassembled WGS sequence"/>
</dbReference>
<protein>
    <submittedName>
        <fullName evidence="1">Killer protein</fullName>
    </submittedName>
</protein>
<accession>A0AA92C7N5</accession>
<dbReference type="RefSeq" id="WP_116492040.1">
    <property type="nucleotide sequence ID" value="NZ_QDFR01000001.1"/>
</dbReference>
<dbReference type="PANTHER" id="PTHR40266">
    <property type="entry name" value="TOXIN HIGB-1"/>
    <property type="match status" value="1"/>
</dbReference>